<dbReference type="PANTHER" id="PTHR13847:SF289">
    <property type="entry name" value="GLYCINE OXIDASE"/>
    <property type="match status" value="1"/>
</dbReference>
<dbReference type="Gene3D" id="3.50.50.60">
    <property type="entry name" value="FAD/NAD(P)-binding domain"/>
    <property type="match status" value="1"/>
</dbReference>
<organism evidence="3 4">
    <name type="scientific">Aureitalea marina</name>
    <dbReference type="NCBI Taxonomy" id="930804"/>
    <lineage>
        <taxon>Bacteria</taxon>
        <taxon>Pseudomonadati</taxon>
        <taxon>Bacteroidota</taxon>
        <taxon>Flavobacteriia</taxon>
        <taxon>Flavobacteriales</taxon>
        <taxon>Flavobacteriaceae</taxon>
        <taxon>Aureitalea</taxon>
    </lineage>
</organism>
<dbReference type="Proteomes" id="UP000239800">
    <property type="component" value="Unassembled WGS sequence"/>
</dbReference>
<keyword evidence="4" id="KW-1185">Reference proteome</keyword>
<dbReference type="RefSeq" id="WP_104811529.1">
    <property type="nucleotide sequence ID" value="NZ_MQUB01000001.1"/>
</dbReference>
<dbReference type="GO" id="GO:0005737">
    <property type="term" value="C:cytoplasm"/>
    <property type="evidence" value="ECO:0007669"/>
    <property type="project" value="TreeGrafter"/>
</dbReference>
<dbReference type="EMBL" id="MQUB01000001">
    <property type="protein sequence ID" value="PQB03606.1"/>
    <property type="molecule type" value="Genomic_DNA"/>
</dbReference>
<name>A0A2S7KLU6_9FLAO</name>
<dbReference type="OrthoDB" id="214253at2"/>
<evidence type="ECO:0000313" key="3">
    <source>
        <dbReference type="EMBL" id="PQB03606.1"/>
    </source>
</evidence>
<reference evidence="3 4" key="1">
    <citation type="submission" date="2016-11" db="EMBL/GenBank/DDBJ databases">
        <title>Trade-off between light-utilization and light-protection in marine flavobacteria.</title>
        <authorList>
            <person name="Kumagai Y."/>
        </authorList>
    </citation>
    <scope>NUCLEOTIDE SEQUENCE [LARGE SCALE GENOMIC DNA]</scope>
    <source>
        <strain evidence="3 4">NBRC 107741</strain>
    </source>
</reference>
<dbReference type="InterPro" id="IPR036188">
    <property type="entry name" value="FAD/NAD-bd_sf"/>
</dbReference>
<dbReference type="InterPro" id="IPR006076">
    <property type="entry name" value="FAD-dep_OxRdtase"/>
</dbReference>
<evidence type="ECO:0000259" key="2">
    <source>
        <dbReference type="Pfam" id="PF01266"/>
    </source>
</evidence>
<dbReference type="PANTHER" id="PTHR13847">
    <property type="entry name" value="SARCOSINE DEHYDROGENASE-RELATED"/>
    <property type="match status" value="1"/>
</dbReference>
<dbReference type="Pfam" id="PF01266">
    <property type="entry name" value="DAO"/>
    <property type="match status" value="1"/>
</dbReference>
<accession>A0A2S7KLU6</accession>
<protein>
    <recommendedName>
        <fullName evidence="2">FAD dependent oxidoreductase domain-containing protein</fullName>
    </recommendedName>
</protein>
<comment type="caution">
    <text evidence="3">The sequence shown here is derived from an EMBL/GenBank/DDBJ whole genome shotgun (WGS) entry which is preliminary data.</text>
</comment>
<dbReference type="Gene3D" id="3.30.9.10">
    <property type="entry name" value="D-Amino Acid Oxidase, subunit A, domain 2"/>
    <property type="match status" value="1"/>
</dbReference>
<proteinExistence type="predicted"/>
<gene>
    <name evidence="3" type="ORF">BST85_00840</name>
</gene>
<dbReference type="GO" id="GO:0016491">
    <property type="term" value="F:oxidoreductase activity"/>
    <property type="evidence" value="ECO:0007669"/>
    <property type="project" value="UniProtKB-KW"/>
</dbReference>
<evidence type="ECO:0000313" key="4">
    <source>
        <dbReference type="Proteomes" id="UP000239800"/>
    </source>
</evidence>
<dbReference type="SUPFAM" id="SSF51971">
    <property type="entry name" value="Nucleotide-binding domain"/>
    <property type="match status" value="1"/>
</dbReference>
<dbReference type="AlphaFoldDB" id="A0A2S7KLU6"/>
<sequence>MDNRDFIIVGAGIAGTSLAEQLRRRGKSFVIIDSGQATATAVAGGVVNPVVVKRLNPVWRAAEFLKYARSFYWEMSQSLAINFLQELQLHRPFEHVGEQNNWMAVSDRPDLVEFLDTQIQTNRNSGLKADHGMGVVKGTFRLDTTTLLNGYKAWLVSQDLLIQERFEHELLRFERSKWVYKQFEAGRIIFAEGYQVLNNPYWQLDALIPKKGEYLIVHSPQLKLQNMLKGRFFIIPLGDDHYQVGATFAHGDSTLDATDQGTEQMLDYLNQALKVDFEIVDQLVGMRPTVSDRRPLIGKHPQYENMAFLNGMGTRGLLMAPLASKWLLDHLEYGKDLPEEVTLERFQN</sequence>
<dbReference type="SUPFAM" id="SSF54373">
    <property type="entry name" value="FAD-linked reductases, C-terminal domain"/>
    <property type="match status" value="1"/>
</dbReference>
<keyword evidence="1" id="KW-0560">Oxidoreductase</keyword>
<feature type="domain" description="FAD dependent oxidoreductase" evidence="2">
    <location>
        <begin position="5"/>
        <end position="328"/>
    </location>
</feature>
<evidence type="ECO:0000256" key="1">
    <source>
        <dbReference type="ARBA" id="ARBA00023002"/>
    </source>
</evidence>